<dbReference type="RefSeq" id="WP_153713091.1">
    <property type="nucleotide sequence ID" value="NZ_CP045871.1"/>
</dbReference>
<evidence type="ECO:0000313" key="2">
    <source>
        <dbReference type="Proteomes" id="UP000388235"/>
    </source>
</evidence>
<gene>
    <name evidence="1" type="ORF">GH975_02985</name>
</gene>
<sequence length="79" mass="8893">MKSRGLDIPDLRRSLDAMTPNELAAIIPLYERQLACAVTAKNVEKSLRVARILVELGGRRVSHLNQTAREQNSRIPSKR</sequence>
<name>A0A5Q2QC74_9GAMM</name>
<organism evidence="1 2">
    <name type="scientific">Litorivicinus lipolyticus</name>
    <dbReference type="NCBI Taxonomy" id="418701"/>
    <lineage>
        <taxon>Bacteria</taxon>
        <taxon>Pseudomonadati</taxon>
        <taxon>Pseudomonadota</taxon>
        <taxon>Gammaproteobacteria</taxon>
        <taxon>Oceanospirillales</taxon>
        <taxon>Litorivicinaceae</taxon>
        <taxon>Litorivicinus</taxon>
    </lineage>
</organism>
<keyword evidence="2" id="KW-1185">Reference proteome</keyword>
<dbReference type="AlphaFoldDB" id="A0A5Q2QC74"/>
<dbReference type="KEGG" id="llp:GH975_02985"/>
<reference evidence="1 2" key="1">
    <citation type="submission" date="2019-11" db="EMBL/GenBank/DDBJ databases">
        <authorList>
            <person name="Khan S.A."/>
            <person name="Jeon C.O."/>
            <person name="Chun B.H."/>
        </authorList>
    </citation>
    <scope>NUCLEOTIDE SEQUENCE [LARGE SCALE GENOMIC DNA]</scope>
    <source>
        <strain evidence="1 2">IMCC 1097</strain>
    </source>
</reference>
<dbReference type="EMBL" id="CP045871">
    <property type="protein sequence ID" value="QGG79587.1"/>
    <property type="molecule type" value="Genomic_DNA"/>
</dbReference>
<accession>A0A5Q2QC74</accession>
<evidence type="ECO:0000313" key="1">
    <source>
        <dbReference type="EMBL" id="QGG79587.1"/>
    </source>
</evidence>
<dbReference type="Proteomes" id="UP000388235">
    <property type="component" value="Chromosome"/>
</dbReference>
<proteinExistence type="predicted"/>
<protein>
    <submittedName>
        <fullName evidence="1">Uncharacterized protein</fullName>
    </submittedName>
</protein>